<evidence type="ECO:0000313" key="2">
    <source>
        <dbReference type="EMBL" id="ADW74427.1"/>
    </source>
</evidence>
<reference evidence="2 3" key="2">
    <citation type="journal article" date="2012" name="J. Bacteriol.">
        <title>Complete Genome Sequence of Rahnella sp. Strain Y9602, a Gammaproteobacterium Isolate from Metal- and Radionuclide-Contaminated Soil.</title>
        <authorList>
            <person name="Martinez R.J."/>
            <person name="Bruce D."/>
            <person name="Detter C."/>
            <person name="Goodwin L.A."/>
            <person name="Han J."/>
            <person name="Han C.S."/>
            <person name="Held B."/>
            <person name="Land M.L."/>
            <person name="Mikhailova N."/>
            <person name="Nolan M."/>
            <person name="Pennacchio L."/>
            <person name="Pitluck S."/>
            <person name="Tapia R."/>
            <person name="Woyke T."/>
            <person name="Sobecky P.A."/>
        </authorList>
    </citation>
    <scope>NUCLEOTIDE SEQUENCE [LARGE SCALE GENOMIC DNA]</scope>
    <source>
        <strain evidence="2 3">Y9602</strain>
    </source>
</reference>
<organism evidence="2 3">
    <name type="scientific">Rahnella sp. (strain Y9602)</name>
    <dbReference type="NCBI Taxonomy" id="2703885"/>
    <lineage>
        <taxon>Bacteria</taxon>
        <taxon>Pseudomonadati</taxon>
        <taxon>Pseudomonadota</taxon>
        <taxon>Gammaproteobacteria</taxon>
        <taxon>Enterobacterales</taxon>
        <taxon>Yersiniaceae</taxon>
        <taxon>Rahnella</taxon>
    </lineage>
</organism>
<evidence type="ECO:0000256" key="1">
    <source>
        <dbReference type="SAM" id="Phobius"/>
    </source>
</evidence>
<accession>A0A0H3FHQ9</accession>
<protein>
    <submittedName>
        <fullName evidence="2">Uncharacterized protein</fullName>
    </submittedName>
</protein>
<reference evidence="3" key="1">
    <citation type="submission" date="2011-01" db="EMBL/GenBank/DDBJ databases">
        <title>Complete sequence of chromosome of Rahnella sp. Y9602.</title>
        <authorList>
            <consortium name="US DOE Joint Genome Institute"/>
            <person name="Lucas S."/>
            <person name="Copeland A."/>
            <person name="Lapidus A."/>
            <person name="Cheng J.-F."/>
            <person name="Goodwin L."/>
            <person name="Pitluck S."/>
            <person name="Lu M."/>
            <person name="Detter J.C."/>
            <person name="Han C."/>
            <person name="Tapia R."/>
            <person name="Land M."/>
            <person name="Hauser L."/>
            <person name="Kyrpides N."/>
            <person name="Ivanova N."/>
            <person name="Ovchinnikova G."/>
            <person name="Pagani I."/>
            <person name="Sobecky P.A."/>
            <person name="Martinez R.J."/>
            <person name="Woyke T."/>
        </authorList>
    </citation>
    <scope>NUCLEOTIDE SEQUENCE [LARGE SCALE GENOMIC DNA]</scope>
    <source>
        <strain evidence="3">Y9602</strain>
    </source>
</reference>
<dbReference type="Proteomes" id="UP000007257">
    <property type="component" value="Chromosome"/>
</dbReference>
<dbReference type="EMBL" id="CP002505">
    <property type="protein sequence ID" value="ADW74427.1"/>
    <property type="molecule type" value="Genomic_DNA"/>
</dbReference>
<dbReference type="AlphaFoldDB" id="A0A0H3FHQ9"/>
<name>A0A0H3FHQ9_RAHSY</name>
<dbReference type="KEGG" id="rah:Rahaq_2824"/>
<keyword evidence="1" id="KW-0472">Membrane</keyword>
<feature type="transmembrane region" description="Helical" evidence="1">
    <location>
        <begin position="6"/>
        <end position="23"/>
    </location>
</feature>
<evidence type="ECO:0000313" key="3">
    <source>
        <dbReference type="Proteomes" id="UP000007257"/>
    </source>
</evidence>
<gene>
    <name evidence="2" type="ordered locus">Rahaq_2824</name>
</gene>
<sequence length="38" mass="4261">MDNGDLSLMHSGLIILLLGFTLYPNSYLFIKNAEDALF</sequence>
<dbReference type="HOGENOM" id="CLU_3331991_0_0_6"/>
<keyword evidence="1" id="KW-0812">Transmembrane</keyword>
<keyword evidence="1" id="KW-1133">Transmembrane helix</keyword>
<proteinExistence type="predicted"/>